<dbReference type="OrthoDB" id="1550735at2"/>
<reference evidence="1 2" key="1">
    <citation type="submission" date="2019-02" db="EMBL/GenBank/DDBJ databases">
        <title>Deep-cultivation of Planctomycetes and their phenomic and genomic characterization uncovers novel biology.</title>
        <authorList>
            <person name="Wiegand S."/>
            <person name="Jogler M."/>
            <person name="Boedeker C."/>
            <person name="Pinto D."/>
            <person name="Vollmers J."/>
            <person name="Rivas-Marin E."/>
            <person name="Kohn T."/>
            <person name="Peeters S.H."/>
            <person name="Heuer A."/>
            <person name="Rast P."/>
            <person name="Oberbeckmann S."/>
            <person name="Bunk B."/>
            <person name="Jeske O."/>
            <person name="Meyerdierks A."/>
            <person name="Storesund J.E."/>
            <person name="Kallscheuer N."/>
            <person name="Luecker S."/>
            <person name="Lage O.M."/>
            <person name="Pohl T."/>
            <person name="Merkel B.J."/>
            <person name="Hornburger P."/>
            <person name="Mueller R.-W."/>
            <person name="Bruemmer F."/>
            <person name="Labrenz M."/>
            <person name="Spormann A.M."/>
            <person name="Op Den Camp H."/>
            <person name="Overmann J."/>
            <person name="Amann R."/>
            <person name="Jetten M.S.M."/>
            <person name="Mascher T."/>
            <person name="Medema M.H."/>
            <person name="Devos D.P."/>
            <person name="Kaster A.-K."/>
            <person name="Ovreas L."/>
            <person name="Rohde M."/>
            <person name="Galperin M.Y."/>
            <person name="Jogler C."/>
        </authorList>
    </citation>
    <scope>NUCLEOTIDE SEQUENCE [LARGE SCALE GENOMIC DNA]</scope>
    <source>
        <strain evidence="1 2">Pan14r</strain>
    </source>
</reference>
<comment type="caution">
    <text evidence="1">The sequence shown here is derived from an EMBL/GenBank/DDBJ whole genome shotgun (WGS) entry which is preliminary data.</text>
</comment>
<dbReference type="AlphaFoldDB" id="A0A5C5XSC7"/>
<proteinExistence type="predicted"/>
<protein>
    <recommendedName>
        <fullName evidence="3">Glycosyl transferase family 8</fullName>
    </recommendedName>
</protein>
<name>A0A5C5XSC7_9PLAN</name>
<evidence type="ECO:0008006" key="3">
    <source>
        <dbReference type="Google" id="ProtNLM"/>
    </source>
</evidence>
<sequence>MIDIYGFFYVDDAPERSLNFRESTESERLSVYLKNAGLLTNSLLFHGIKFTLLTNNKDRIAAIARSAQVEIDIRQVPIALQVPSGTRFRSAHFKIDALRYFATRDSRYSVLLDIDVVCLRPIPEELLLNAKLKRPMLFDISYAERQAFGGERLRRDLELISMQKGEGRWYGGEFIAGPSCFFQDLVCRIESMFERYIEVIPKLHHVGDEAIVSAAISAMHLDGLVFSEAGSVGVIERYWNARTLHCQASFEAFEGSFLLHLPADKAFLAASCMNPFPGGVKFLDSYKRERRLYRRLLRKLR</sequence>
<evidence type="ECO:0000313" key="1">
    <source>
        <dbReference type="EMBL" id="TWT65558.1"/>
    </source>
</evidence>
<evidence type="ECO:0000313" key="2">
    <source>
        <dbReference type="Proteomes" id="UP000317238"/>
    </source>
</evidence>
<dbReference type="RefSeq" id="WP_146440870.1">
    <property type="nucleotide sequence ID" value="NZ_SJPL01000002.1"/>
</dbReference>
<keyword evidence="2" id="KW-1185">Reference proteome</keyword>
<gene>
    <name evidence="1" type="ORF">Pan14r_51050</name>
</gene>
<accession>A0A5C5XSC7</accession>
<organism evidence="1 2">
    <name type="scientific">Crateriforma conspicua</name>
    <dbReference type="NCBI Taxonomy" id="2527996"/>
    <lineage>
        <taxon>Bacteria</taxon>
        <taxon>Pseudomonadati</taxon>
        <taxon>Planctomycetota</taxon>
        <taxon>Planctomycetia</taxon>
        <taxon>Planctomycetales</taxon>
        <taxon>Planctomycetaceae</taxon>
        <taxon>Crateriforma</taxon>
    </lineage>
</organism>
<dbReference type="Proteomes" id="UP000317238">
    <property type="component" value="Unassembled WGS sequence"/>
</dbReference>
<dbReference type="EMBL" id="SJPL01000002">
    <property type="protein sequence ID" value="TWT65558.1"/>
    <property type="molecule type" value="Genomic_DNA"/>
</dbReference>